<evidence type="ECO:0000256" key="1">
    <source>
        <dbReference type="ARBA" id="ARBA00022801"/>
    </source>
</evidence>
<feature type="domain" description="Metallo-beta-lactamase" evidence="2">
    <location>
        <begin position="18"/>
        <end position="210"/>
    </location>
</feature>
<dbReference type="OrthoDB" id="9805728at2"/>
<name>A0A511MY86_DEIC1</name>
<evidence type="ECO:0000313" key="3">
    <source>
        <dbReference type="EMBL" id="GEM45554.1"/>
    </source>
</evidence>
<dbReference type="InterPro" id="IPR036866">
    <property type="entry name" value="RibonucZ/Hydroxyglut_hydro"/>
</dbReference>
<dbReference type="GO" id="GO:0016787">
    <property type="term" value="F:hydrolase activity"/>
    <property type="evidence" value="ECO:0007669"/>
    <property type="project" value="UniProtKB-KW"/>
</dbReference>
<keyword evidence="4" id="KW-1185">Reference proteome</keyword>
<comment type="caution">
    <text evidence="3">The sequence shown here is derived from an EMBL/GenBank/DDBJ whole genome shotgun (WGS) entry which is preliminary data.</text>
</comment>
<dbReference type="PANTHER" id="PTHR43546">
    <property type="entry name" value="UPF0173 METAL-DEPENDENT HYDROLASE MJ1163-RELATED"/>
    <property type="match status" value="1"/>
</dbReference>
<protein>
    <recommendedName>
        <fullName evidence="2">Metallo-beta-lactamase domain-containing protein</fullName>
    </recommendedName>
</protein>
<dbReference type="PANTHER" id="PTHR43546:SF9">
    <property type="entry name" value="L-ASCORBATE-6-PHOSPHATE LACTONASE ULAG-RELATED"/>
    <property type="match status" value="1"/>
</dbReference>
<reference evidence="3 4" key="1">
    <citation type="submission" date="2019-07" db="EMBL/GenBank/DDBJ databases">
        <title>Whole genome shotgun sequence of Deinococcus cellulosilyticus NBRC 106333.</title>
        <authorList>
            <person name="Hosoyama A."/>
            <person name="Uohara A."/>
            <person name="Ohji S."/>
            <person name="Ichikawa N."/>
        </authorList>
    </citation>
    <scope>NUCLEOTIDE SEQUENCE [LARGE SCALE GENOMIC DNA]</scope>
    <source>
        <strain evidence="3 4">NBRC 106333</strain>
    </source>
</reference>
<organism evidence="3 4">
    <name type="scientific">Deinococcus cellulosilyticus (strain DSM 18568 / NBRC 106333 / KACC 11606 / 5516J-15)</name>
    <dbReference type="NCBI Taxonomy" id="1223518"/>
    <lineage>
        <taxon>Bacteria</taxon>
        <taxon>Thermotogati</taxon>
        <taxon>Deinococcota</taxon>
        <taxon>Deinococci</taxon>
        <taxon>Deinococcales</taxon>
        <taxon>Deinococcaceae</taxon>
        <taxon>Deinococcus</taxon>
    </lineage>
</organism>
<sequence length="256" mass="28161">MQLKLIRNATLRLSYAGHEILIDPMLGPKHSLPSFAGKEANPTTDLPVPLLDVLQGVDLVVVSHLHPDHFDETAQQVLSRDVPVLVQPGDERTFQTAGFKEMHVLEDRFIWQNLRFTRTPGQHGSGPILQRMGNVMGFILEAPGEPTLHWLGDTILTDDVLKVVQDQQPEVIVTHSAGAMIADTLLLMDAEQTLHLAQAAPQAVVVAVHMESLDHCTVSRMDLRQAARDAGLREGQLIVPEDGEDVQVEAKEAVRA</sequence>
<dbReference type="Gene3D" id="3.60.15.10">
    <property type="entry name" value="Ribonuclease Z/Hydroxyacylglutathione hydrolase-like"/>
    <property type="match status" value="1"/>
</dbReference>
<dbReference type="RefSeq" id="WP_146883010.1">
    <property type="nucleotide sequence ID" value="NZ_BJXB01000004.1"/>
</dbReference>
<dbReference type="AlphaFoldDB" id="A0A511MY86"/>
<dbReference type="SUPFAM" id="SSF56281">
    <property type="entry name" value="Metallo-hydrolase/oxidoreductase"/>
    <property type="match status" value="1"/>
</dbReference>
<keyword evidence="1" id="KW-0378">Hydrolase</keyword>
<accession>A0A511MY86</accession>
<evidence type="ECO:0000313" key="4">
    <source>
        <dbReference type="Proteomes" id="UP000321306"/>
    </source>
</evidence>
<dbReference type="EMBL" id="BJXB01000004">
    <property type="protein sequence ID" value="GEM45554.1"/>
    <property type="molecule type" value="Genomic_DNA"/>
</dbReference>
<proteinExistence type="predicted"/>
<dbReference type="Pfam" id="PF12706">
    <property type="entry name" value="Lactamase_B_2"/>
    <property type="match status" value="1"/>
</dbReference>
<dbReference type="InterPro" id="IPR050114">
    <property type="entry name" value="UPF0173_UPF0282_UlaG_hydrolase"/>
</dbReference>
<dbReference type="InterPro" id="IPR001279">
    <property type="entry name" value="Metallo-B-lactamas"/>
</dbReference>
<gene>
    <name evidence="3" type="ORF">DC3_11890</name>
</gene>
<evidence type="ECO:0000259" key="2">
    <source>
        <dbReference type="Pfam" id="PF12706"/>
    </source>
</evidence>
<dbReference type="Proteomes" id="UP000321306">
    <property type="component" value="Unassembled WGS sequence"/>
</dbReference>